<proteinExistence type="predicted"/>
<sequence>MTPHQALEGWQSVESGPFFEIDADRAWSQAALPRDYFEVAELYGGREGFLGRQYLRLYCLEELRHLNEAYQISLCRPDLVVFASDGYGEGFAFYKGSSQLLNIPLIPIPVINENIDSVAPDFNAFAQANLSKPAAALSQHPVGQELHLKQPLCFGGDWNDEKNMVWVTPTQHAELVRYWNRIYRDVSRQKG</sequence>
<dbReference type="Gene3D" id="3.40.1580.10">
    <property type="entry name" value="SMI1/KNR4-like"/>
    <property type="match status" value="1"/>
</dbReference>
<organism evidence="1 2">
    <name type="scientific">Acidovorax soli</name>
    <dbReference type="NCBI Taxonomy" id="592050"/>
    <lineage>
        <taxon>Bacteria</taxon>
        <taxon>Pseudomonadati</taxon>
        <taxon>Pseudomonadota</taxon>
        <taxon>Betaproteobacteria</taxon>
        <taxon>Burkholderiales</taxon>
        <taxon>Comamonadaceae</taxon>
        <taxon>Acidovorax</taxon>
    </lineage>
</organism>
<comment type="caution">
    <text evidence="1">The sequence shown here is derived from an EMBL/GenBank/DDBJ whole genome shotgun (WGS) entry which is preliminary data.</text>
</comment>
<dbReference type="InterPro" id="IPR037883">
    <property type="entry name" value="Knr4/Smi1-like_sf"/>
</dbReference>
<dbReference type="RefSeq" id="WP_184857700.1">
    <property type="nucleotide sequence ID" value="NZ_JACHLK010000004.1"/>
</dbReference>
<dbReference type="SUPFAM" id="SSF160631">
    <property type="entry name" value="SMI1/KNR4-like"/>
    <property type="match status" value="1"/>
</dbReference>
<protein>
    <recommendedName>
        <fullName evidence="3">SMI1 / KNR4 family (SUKH-1)</fullName>
    </recommendedName>
</protein>
<dbReference type="Proteomes" id="UP000575083">
    <property type="component" value="Unassembled WGS sequence"/>
</dbReference>
<dbReference type="EMBL" id="JACHLK010000004">
    <property type="protein sequence ID" value="MBB6560082.1"/>
    <property type="molecule type" value="Genomic_DNA"/>
</dbReference>
<evidence type="ECO:0000313" key="1">
    <source>
        <dbReference type="EMBL" id="MBB6560082.1"/>
    </source>
</evidence>
<gene>
    <name evidence="1" type="ORF">HNP48_002754</name>
</gene>
<accession>A0A7X0PDU5</accession>
<keyword evidence="2" id="KW-1185">Reference proteome</keyword>
<name>A0A7X0PDU5_9BURK</name>
<reference evidence="1 2" key="1">
    <citation type="submission" date="2020-08" db="EMBL/GenBank/DDBJ databases">
        <title>Functional genomics of gut bacteria from endangered species of beetles.</title>
        <authorList>
            <person name="Carlos-Shanley C."/>
        </authorList>
    </citation>
    <scope>NUCLEOTIDE SEQUENCE [LARGE SCALE GENOMIC DNA]</scope>
    <source>
        <strain evidence="1 2">S00198</strain>
    </source>
</reference>
<dbReference type="AlphaFoldDB" id="A0A7X0PDU5"/>
<evidence type="ECO:0000313" key="2">
    <source>
        <dbReference type="Proteomes" id="UP000575083"/>
    </source>
</evidence>
<evidence type="ECO:0008006" key="3">
    <source>
        <dbReference type="Google" id="ProtNLM"/>
    </source>
</evidence>